<proteinExistence type="predicted"/>
<sequence length="120" mass="13890">MCSINRNPLGTTLLRKREVLESAEFPVGWIGYSLGRFAPQKPQTESVRRRNARERFRVRGINASFDSLRACLPIGAVSLIDKSSRHQRTYSRRRVDPVLNGDYLQAYEHKVGLRPIWHLQ</sequence>
<dbReference type="Gene3D" id="4.10.280.10">
    <property type="entry name" value="Helix-loop-helix DNA-binding domain"/>
    <property type="match status" value="1"/>
</dbReference>
<keyword evidence="3" id="KW-1185">Reference proteome</keyword>
<dbReference type="InterPro" id="IPR036638">
    <property type="entry name" value="HLH_DNA-bd_sf"/>
</dbReference>
<dbReference type="SUPFAM" id="SSF47459">
    <property type="entry name" value="HLH, helix-loop-helix DNA-binding domain"/>
    <property type="match status" value="1"/>
</dbReference>
<comment type="caution">
    <text evidence="2">The sequence shown here is derived from an EMBL/GenBank/DDBJ whole genome shotgun (WGS) entry which is preliminary data.</text>
</comment>
<evidence type="ECO:0000259" key="1">
    <source>
        <dbReference type="Pfam" id="PF00010"/>
    </source>
</evidence>
<dbReference type="Pfam" id="PF00010">
    <property type="entry name" value="HLH"/>
    <property type="match status" value="1"/>
</dbReference>
<gene>
    <name evidence="2" type="ORF">PXEA_LOCUS12809</name>
</gene>
<protein>
    <recommendedName>
        <fullName evidence="1">BHLH domain-containing protein</fullName>
    </recommendedName>
</protein>
<reference evidence="2" key="1">
    <citation type="submission" date="2018-11" db="EMBL/GenBank/DDBJ databases">
        <authorList>
            <consortium name="Pathogen Informatics"/>
        </authorList>
    </citation>
    <scope>NUCLEOTIDE SEQUENCE</scope>
</reference>
<accession>A0A3S5CLX6</accession>
<evidence type="ECO:0000313" key="3">
    <source>
        <dbReference type="Proteomes" id="UP000784294"/>
    </source>
</evidence>
<organism evidence="2 3">
    <name type="scientific">Protopolystoma xenopodis</name>
    <dbReference type="NCBI Taxonomy" id="117903"/>
    <lineage>
        <taxon>Eukaryota</taxon>
        <taxon>Metazoa</taxon>
        <taxon>Spiralia</taxon>
        <taxon>Lophotrochozoa</taxon>
        <taxon>Platyhelminthes</taxon>
        <taxon>Monogenea</taxon>
        <taxon>Polyopisthocotylea</taxon>
        <taxon>Polystomatidea</taxon>
        <taxon>Polystomatidae</taxon>
        <taxon>Protopolystoma</taxon>
    </lineage>
</organism>
<dbReference type="AlphaFoldDB" id="A0A3S5CLX6"/>
<dbReference type="EMBL" id="CAAALY010041320">
    <property type="protein sequence ID" value="VEL19369.1"/>
    <property type="molecule type" value="Genomic_DNA"/>
</dbReference>
<dbReference type="Proteomes" id="UP000784294">
    <property type="component" value="Unassembled WGS sequence"/>
</dbReference>
<dbReference type="GO" id="GO:0046983">
    <property type="term" value="F:protein dimerization activity"/>
    <property type="evidence" value="ECO:0007669"/>
    <property type="project" value="InterPro"/>
</dbReference>
<evidence type="ECO:0000313" key="2">
    <source>
        <dbReference type="EMBL" id="VEL19369.1"/>
    </source>
</evidence>
<name>A0A3S5CLX6_9PLAT</name>
<dbReference type="InterPro" id="IPR011598">
    <property type="entry name" value="bHLH_dom"/>
</dbReference>
<feature type="domain" description="BHLH" evidence="1">
    <location>
        <begin position="48"/>
        <end position="82"/>
    </location>
</feature>